<keyword evidence="1" id="KW-1133">Transmembrane helix</keyword>
<feature type="transmembrane region" description="Helical" evidence="1">
    <location>
        <begin position="24"/>
        <end position="42"/>
    </location>
</feature>
<dbReference type="EMBL" id="KV784355">
    <property type="protein sequence ID" value="OEU20274.1"/>
    <property type="molecule type" value="Genomic_DNA"/>
</dbReference>
<organism evidence="2 3">
    <name type="scientific">Fragilariopsis cylindrus CCMP1102</name>
    <dbReference type="NCBI Taxonomy" id="635003"/>
    <lineage>
        <taxon>Eukaryota</taxon>
        <taxon>Sar</taxon>
        <taxon>Stramenopiles</taxon>
        <taxon>Ochrophyta</taxon>
        <taxon>Bacillariophyta</taxon>
        <taxon>Bacillariophyceae</taxon>
        <taxon>Bacillariophycidae</taxon>
        <taxon>Bacillariales</taxon>
        <taxon>Bacillariaceae</taxon>
        <taxon>Fragilariopsis</taxon>
    </lineage>
</organism>
<dbReference type="Proteomes" id="UP000095751">
    <property type="component" value="Unassembled WGS sequence"/>
</dbReference>
<dbReference type="KEGG" id="fcy:FRACYDRAFT_236347"/>
<keyword evidence="1" id="KW-0812">Transmembrane</keyword>
<reference evidence="2 3" key="1">
    <citation type="submission" date="2016-09" db="EMBL/GenBank/DDBJ databases">
        <title>Extensive genetic diversity and differential bi-allelic expression allows diatom success in the polar Southern Ocean.</title>
        <authorList>
            <consortium name="DOE Joint Genome Institute"/>
            <person name="Mock T."/>
            <person name="Otillar R.P."/>
            <person name="Strauss J."/>
            <person name="Dupont C."/>
            <person name="Frickenhaus S."/>
            <person name="Maumus F."/>
            <person name="Mcmullan M."/>
            <person name="Sanges R."/>
            <person name="Schmutz J."/>
            <person name="Toseland A."/>
            <person name="Valas R."/>
            <person name="Veluchamy A."/>
            <person name="Ward B.J."/>
            <person name="Allen A."/>
            <person name="Barry K."/>
            <person name="Falciatore A."/>
            <person name="Ferrante M."/>
            <person name="Fortunato A.E."/>
            <person name="Gloeckner G."/>
            <person name="Gruber A."/>
            <person name="Hipkin R."/>
            <person name="Janech M."/>
            <person name="Kroth P."/>
            <person name="Leese F."/>
            <person name="Lindquist E."/>
            <person name="Lyon B.R."/>
            <person name="Martin J."/>
            <person name="Mayer C."/>
            <person name="Parker M."/>
            <person name="Quesneville H."/>
            <person name="Raymond J."/>
            <person name="Uhlig C."/>
            <person name="Valentin K.U."/>
            <person name="Worden A.Z."/>
            <person name="Armbrust E.V."/>
            <person name="Bowler C."/>
            <person name="Green B."/>
            <person name="Moulton V."/>
            <person name="Van Oosterhout C."/>
            <person name="Grigoriev I."/>
        </authorList>
    </citation>
    <scope>NUCLEOTIDE SEQUENCE [LARGE SCALE GENOMIC DNA]</scope>
    <source>
        <strain evidence="2 3">CCMP1102</strain>
    </source>
</reference>
<keyword evidence="3" id="KW-1185">Reference proteome</keyword>
<evidence type="ECO:0000313" key="3">
    <source>
        <dbReference type="Proteomes" id="UP000095751"/>
    </source>
</evidence>
<dbReference type="InParanoid" id="A0A1E7FQ83"/>
<proteinExistence type="predicted"/>
<keyword evidence="1" id="KW-0472">Membrane</keyword>
<name>A0A1E7FQ83_9STRA</name>
<evidence type="ECO:0000256" key="1">
    <source>
        <dbReference type="SAM" id="Phobius"/>
    </source>
</evidence>
<sequence length="103" mass="12470">MKCLAKMQCLCSGEARISLFLNGTFWHGNMTCWPIYAMFVFWRGKNQVSMRDHDHWFIPYGYEMDGWVVPYGYEMDDWVVFWFTMLVLEPEEKLFIFLLFKVV</sequence>
<gene>
    <name evidence="2" type="ORF">FRACYDRAFT_236347</name>
</gene>
<protein>
    <submittedName>
        <fullName evidence="2">Uncharacterized protein</fullName>
    </submittedName>
</protein>
<accession>A0A1E7FQ83</accession>
<evidence type="ECO:0000313" key="2">
    <source>
        <dbReference type="EMBL" id="OEU20274.1"/>
    </source>
</evidence>
<dbReference type="AlphaFoldDB" id="A0A1E7FQ83"/>